<dbReference type="EMBL" id="AZBU02000002">
    <property type="protein sequence ID" value="TKR96475.1"/>
    <property type="molecule type" value="Genomic_DNA"/>
</dbReference>
<dbReference type="AlphaFoldDB" id="A0A4V6A729"/>
<organism evidence="1 2">
    <name type="scientific">Steinernema carpocapsae</name>
    <name type="common">Entomopathogenic nematode</name>
    <dbReference type="NCBI Taxonomy" id="34508"/>
    <lineage>
        <taxon>Eukaryota</taxon>
        <taxon>Metazoa</taxon>
        <taxon>Ecdysozoa</taxon>
        <taxon>Nematoda</taxon>
        <taxon>Chromadorea</taxon>
        <taxon>Rhabditida</taxon>
        <taxon>Tylenchina</taxon>
        <taxon>Panagrolaimomorpha</taxon>
        <taxon>Strongyloidoidea</taxon>
        <taxon>Steinernematidae</taxon>
        <taxon>Steinernema</taxon>
    </lineage>
</organism>
<keyword evidence="2" id="KW-1185">Reference proteome</keyword>
<reference evidence="1 2" key="1">
    <citation type="journal article" date="2015" name="Genome Biol.">
        <title>Comparative genomics of Steinernema reveals deeply conserved gene regulatory networks.</title>
        <authorList>
            <person name="Dillman A.R."/>
            <person name="Macchietto M."/>
            <person name="Porter C.F."/>
            <person name="Rogers A."/>
            <person name="Williams B."/>
            <person name="Antoshechkin I."/>
            <person name="Lee M.M."/>
            <person name="Goodwin Z."/>
            <person name="Lu X."/>
            <person name="Lewis E.E."/>
            <person name="Goodrich-Blair H."/>
            <person name="Stock S.P."/>
            <person name="Adams B.J."/>
            <person name="Sternberg P.W."/>
            <person name="Mortazavi A."/>
        </authorList>
    </citation>
    <scope>NUCLEOTIDE SEQUENCE [LARGE SCALE GENOMIC DNA]</scope>
    <source>
        <strain evidence="1 2">ALL</strain>
    </source>
</reference>
<sequence length="236" mass="25922">MADGRSVSDVNKLIDTESACRRNLYIPGCPNINQLYEAEKLFTEAEIKGAASKTLTILKEIGNFVGDVVFEKAKTAAKLFSMIAGTTAPFLQTQITAVQEGMIEVRDAVMCGIEMTTFNDIARTASDFARSFEASLSAATHTSQCEVTRCFAAACQDLRPGEQLNRLQHILSQPVNYAKKCLESDGFKVNTFNSLLRQTQTSFSSLVWPHNAATTPATLTAHGTRQILNHGYRQFL</sequence>
<dbReference type="Proteomes" id="UP000298663">
    <property type="component" value="Unassembled WGS sequence"/>
</dbReference>
<accession>A0A4V6A729</accession>
<proteinExistence type="predicted"/>
<evidence type="ECO:0000313" key="1">
    <source>
        <dbReference type="EMBL" id="TKR96475.1"/>
    </source>
</evidence>
<gene>
    <name evidence="1" type="ORF">L596_010485</name>
</gene>
<reference evidence="1 2" key="2">
    <citation type="journal article" date="2019" name="G3 (Bethesda)">
        <title>Hybrid Assembly of the Genome of the Entomopathogenic Nematode Steinernema carpocapsae Identifies the X-Chromosome.</title>
        <authorList>
            <person name="Serra L."/>
            <person name="Macchietto M."/>
            <person name="Macias-Munoz A."/>
            <person name="McGill C.J."/>
            <person name="Rodriguez I.M."/>
            <person name="Rodriguez B."/>
            <person name="Murad R."/>
            <person name="Mortazavi A."/>
        </authorList>
    </citation>
    <scope>NUCLEOTIDE SEQUENCE [LARGE SCALE GENOMIC DNA]</scope>
    <source>
        <strain evidence="1 2">ALL</strain>
    </source>
</reference>
<name>A0A4V6A729_STECR</name>
<comment type="caution">
    <text evidence="1">The sequence shown here is derived from an EMBL/GenBank/DDBJ whole genome shotgun (WGS) entry which is preliminary data.</text>
</comment>
<evidence type="ECO:0000313" key="2">
    <source>
        <dbReference type="Proteomes" id="UP000298663"/>
    </source>
</evidence>
<protein>
    <submittedName>
        <fullName evidence="1">Uncharacterized protein</fullName>
    </submittedName>
</protein>